<organism evidence="11 12">
    <name type="scientific">Siphonobacter curvatus</name>
    <dbReference type="NCBI Taxonomy" id="2094562"/>
    <lineage>
        <taxon>Bacteria</taxon>
        <taxon>Pseudomonadati</taxon>
        <taxon>Bacteroidota</taxon>
        <taxon>Cytophagia</taxon>
        <taxon>Cytophagales</taxon>
        <taxon>Cytophagaceae</taxon>
        <taxon>Siphonobacter</taxon>
    </lineage>
</organism>
<dbReference type="RefSeq" id="WP_104709890.1">
    <property type="nucleotide sequence ID" value="NZ_PTRA01000001.1"/>
</dbReference>
<feature type="transmembrane region" description="Helical" evidence="9">
    <location>
        <begin position="271"/>
        <end position="291"/>
    </location>
</feature>
<evidence type="ECO:0000256" key="2">
    <source>
        <dbReference type="ARBA" id="ARBA00022448"/>
    </source>
</evidence>
<dbReference type="NCBIfam" id="NF003716">
    <property type="entry name" value="PRK05326.1-3"/>
    <property type="match status" value="1"/>
</dbReference>
<feature type="transmembrane region" description="Helical" evidence="9">
    <location>
        <begin position="365"/>
        <end position="389"/>
    </location>
</feature>
<dbReference type="GO" id="GO:0015297">
    <property type="term" value="F:antiporter activity"/>
    <property type="evidence" value="ECO:0007669"/>
    <property type="project" value="UniProtKB-KW"/>
</dbReference>
<keyword evidence="5 9" id="KW-0812">Transmembrane</keyword>
<reference evidence="12" key="1">
    <citation type="submission" date="2018-02" db="EMBL/GenBank/DDBJ databases">
        <title>Genome sequencing of Solimonas sp. HR-BB.</title>
        <authorList>
            <person name="Lee Y."/>
            <person name="Jeon C.O."/>
        </authorList>
    </citation>
    <scope>NUCLEOTIDE SEQUENCE [LARGE SCALE GENOMIC DNA]</scope>
    <source>
        <strain evidence="12">HR-U</strain>
    </source>
</reference>
<protein>
    <submittedName>
        <fullName evidence="11">Potassium/proton antiporter</fullName>
    </submittedName>
</protein>
<feature type="transmembrane region" description="Helical" evidence="9">
    <location>
        <begin position="91"/>
        <end position="116"/>
    </location>
</feature>
<feature type="domain" description="Cation/H+ exchanger transmembrane" evidence="10">
    <location>
        <begin position="16"/>
        <end position="390"/>
    </location>
</feature>
<comment type="subcellular location">
    <subcellularLocation>
        <location evidence="1">Cell membrane</location>
        <topology evidence="1">Multi-pass membrane protein</topology>
    </subcellularLocation>
</comment>
<keyword evidence="8 9" id="KW-0472">Membrane</keyword>
<keyword evidence="7" id="KW-0406">Ion transport</keyword>
<keyword evidence="6 9" id="KW-1133">Transmembrane helix</keyword>
<keyword evidence="4" id="KW-1003">Cell membrane</keyword>
<dbReference type="GO" id="GO:0005886">
    <property type="term" value="C:plasma membrane"/>
    <property type="evidence" value="ECO:0007669"/>
    <property type="project" value="UniProtKB-SubCell"/>
</dbReference>
<evidence type="ECO:0000256" key="7">
    <source>
        <dbReference type="ARBA" id="ARBA00023065"/>
    </source>
</evidence>
<feature type="transmembrane region" description="Helical" evidence="9">
    <location>
        <begin position="298"/>
        <end position="317"/>
    </location>
</feature>
<dbReference type="NCBIfam" id="NF003715">
    <property type="entry name" value="PRK05326.1-2"/>
    <property type="match status" value="1"/>
</dbReference>
<feature type="transmembrane region" description="Helical" evidence="9">
    <location>
        <begin position="337"/>
        <end position="358"/>
    </location>
</feature>
<dbReference type="Pfam" id="PF00999">
    <property type="entry name" value="Na_H_Exchanger"/>
    <property type="match status" value="1"/>
</dbReference>
<feature type="transmembrane region" description="Helical" evidence="9">
    <location>
        <begin position="197"/>
        <end position="214"/>
    </location>
</feature>
<comment type="caution">
    <text evidence="11">The sequence shown here is derived from an EMBL/GenBank/DDBJ whole genome shotgun (WGS) entry which is preliminary data.</text>
</comment>
<gene>
    <name evidence="11" type="ORF">C5O19_03280</name>
</gene>
<dbReference type="AlphaFoldDB" id="A0A2S7IMB5"/>
<dbReference type="PANTHER" id="PTHR32507">
    <property type="entry name" value="NA(+)/H(+) ANTIPORTER 1"/>
    <property type="match status" value="1"/>
</dbReference>
<feature type="transmembrane region" description="Helical" evidence="9">
    <location>
        <begin position="34"/>
        <end position="53"/>
    </location>
</feature>
<evidence type="ECO:0000256" key="8">
    <source>
        <dbReference type="ARBA" id="ARBA00023136"/>
    </source>
</evidence>
<evidence type="ECO:0000256" key="6">
    <source>
        <dbReference type="ARBA" id="ARBA00022989"/>
    </source>
</evidence>
<feature type="transmembrane region" description="Helical" evidence="9">
    <location>
        <begin position="59"/>
        <end position="79"/>
    </location>
</feature>
<keyword evidence="3" id="KW-0050">Antiport</keyword>
<feature type="transmembrane region" description="Helical" evidence="9">
    <location>
        <begin position="5"/>
        <end position="22"/>
    </location>
</feature>
<proteinExistence type="predicted"/>
<evidence type="ECO:0000256" key="1">
    <source>
        <dbReference type="ARBA" id="ARBA00004651"/>
    </source>
</evidence>
<keyword evidence="2" id="KW-0813">Transport</keyword>
<dbReference type="PANTHER" id="PTHR32507:SF7">
    <property type="entry name" value="K(+)_H(+) ANTIPORTER NHAP2"/>
    <property type="match status" value="1"/>
</dbReference>
<dbReference type="InterPro" id="IPR038770">
    <property type="entry name" value="Na+/solute_symporter_sf"/>
</dbReference>
<keyword evidence="12" id="KW-1185">Reference proteome</keyword>
<dbReference type="Gene3D" id="1.20.1530.20">
    <property type="match status" value="1"/>
</dbReference>
<sequence length="404" mass="44434">MTLTFPLICLLLGFFLFFGIILTKSSHRLGVPSLVIYLALGIFLGNGGPFDFIYDYPEFTHSFSNLALAIILFIGGLETDFRHIKPVLGRGLVLSTVGVLLTAGSVALFLHVAFGIRYLEGFLIGSVLSSTDAAAVFSILNSKGLRLKENISETLELESGTNDPMAFFLTTMFTSMLHEPEIHIGPWLWLFVKEMSIGFLAGGALGLATSLILQRLQLVNRGMYPVLILATILIGIGALMMWHGNVLLGMYVTGMVISSHREKWLGRKETYLFFESISWLMEISLFVLLGLQVFPRNMVAYLPQALIVCLFLILIARPLSVFVSLAPFKASLQKKVFVSWVGLRGATPIVFSLIPLIARVRVADVIFNIVFAVVLISVLLQGTTLGWLANKLGLNEDQPASSQM</sequence>
<evidence type="ECO:0000256" key="4">
    <source>
        <dbReference type="ARBA" id="ARBA00022475"/>
    </source>
</evidence>
<dbReference type="EMBL" id="PTRA01000001">
    <property type="protein sequence ID" value="PQA58700.1"/>
    <property type="molecule type" value="Genomic_DNA"/>
</dbReference>
<name>A0A2S7IMB5_9BACT</name>
<dbReference type="GO" id="GO:1902600">
    <property type="term" value="P:proton transmembrane transport"/>
    <property type="evidence" value="ECO:0007669"/>
    <property type="project" value="InterPro"/>
</dbReference>
<accession>A0A2S7IMB5</accession>
<evidence type="ECO:0000256" key="5">
    <source>
        <dbReference type="ARBA" id="ARBA00022692"/>
    </source>
</evidence>
<dbReference type="InterPro" id="IPR006153">
    <property type="entry name" value="Cation/H_exchanger_TM"/>
</dbReference>
<evidence type="ECO:0000256" key="9">
    <source>
        <dbReference type="SAM" id="Phobius"/>
    </source>
</evidence>
<evidence type="ECO:0000313" key="12">
    <source>
        <dbReference type="Proteomes" id="UP000239590"/>
    </source>
</evidence>
<feature type="transmembrane region" description="Helical" evidence="9">
    <location>
        <begin position="226"/>
        <end position="251"/>
    </location>
</feature>
<dbReference type="Proteomes" id="UP000239590">
    <property type="component" value="Unassembled WGS sequence"/>
</dbReference>
<evidence type="ECO:0000313" key="11">
    <source>
        <dbReference type="EMBL" id="PQA58700.1"/>
    </source>
</evidence>
<evidence type="ECO:0000259" key="10">
    <source>
        <dbReference type="Pfam" id="PF00999"/>
    </source>
</evidence>
<evidence type="ECO:0000256" key="3">
    <source>
        <dbReference type="ARBA" id="ARBA00022449"/>
    </source>
</evidence>
<dbReference type="OrthoDB" id="9810759at2"/>